<evidence type="ECO:0000256" key="10">
    <source>
        <dbReference type="ARBA" id="ARBA00023136"/>
    </source>
</evidence>
<evidence type="ECO:0000256" key="7">
    <source>
        <dbReference type="ARBA" id="ARBA00022692"/>
    </source>
</evidence>
<evidence type="ECO:0000313" key="15">
    <source>
        <dbReference type="EMBL" id="RRR52436.1"/>
    </source>
</evidence>
<dbReference type="InterPro" id="IPR001996">
    <property type="entry name" value="PTS_IIB_1"/>
</dbReference>
<dbReference type="EMBL" id="RSDO01000010">
    <property type="protein sequence ID" value="RRR52436.1"/>
    <property type="molecule type" value="Genomic_DNA"/>
</dbReference>
<keyword evidence="10 12" id="KW-0472">Membrane</keyword>
<accession>A0A426TDG1</accession>
<dbReference type="GO" id="GO:0016301">
    <property type="term" value="F:kinase activity"/>
    <property type="evidence" value="ECO:0007669"/>
    <property type="project" value="UniProtKB-KW"/>
</dbReference>
<comment type="caution">
    <text evidence="15">The sequence shown here is derived from an EMBL/GenBank/DDBJ whole genome shotgun (WGS) entry which is preliminary data.</text>
</comment>
<feature type="transmembrane region" description="Helical" evidence="12">
    <location>
        <begin position="181"/>
        <end position="201"/>
    </location>
</feature>
<feature type="transmembrane region" description="Helical" evidence="12">
    <location>
        <begin position="213"/>
        <end position="233"/>
    </location>
</feature>
<dbReference type="GO" id="GO:0090589">
    <property type="term" value="F:protein-phosphocysteine-trehalose phosphotransferase system transporter activity"/>
    <property type="evidence" value="ECO:0007669"/>
    <property type="project" value="TreeGrafter"/>
</dbReference>
<dbReference type="GO" id="GO:0005886">
    <property type="term" value="C:plasma membrane"/>
    <property type="evidence" value="ECO:0007669"/>
    <property type="project" value="UniProtKB-SubCell"/>
</dbReference>
<evidence type="ECO:0000256" key="3">
    <source>
        <dbReference type="ARBA" id="ARBA00022475"/>
    </source>
</evidence>
<evidence type="ECO:0000256" key="9">
    <source>
        <dbReference type="ARBA" id="ARBA00022989"/>
    </source>
</evidence>
<dbReference type="InterPro" id="IPR018113">
    <property type="entry name" value="PTrfase_EIIB_Cys"/>
</dbReference>
<sequence>MRREKGDRRSHRDLGRAILEGVGGKANVSSLTHCATRLRFTLVDKSKADQAGLEQLEGVLGVIDKGGQFQVIIGNDVAQVYRPLAEDLEEQVVADQEASSKQGIFATVLATISGIFTPILPVITAAGMIKAVLSLLTVFGVVAADDTNYQILNFIGDAGFFFLPIFLGGSAARQFKTNQQLGMLIGAILLHPSFVALVTAAREAGTGMDFFSIPITLSSYSSTVIPVILAVWFMSYVERVADKISPKAIKFFSVPLLTTLVTALVTLIVLGPLGAIVGNWLGTFFLWLEEFGPWVVPTIVGTVSPFLVMTGTHYGLVSIGINNRMTIGYDTIAQPGMFPSNVAQGGAALAIALKTKDVNKRALASSAGITAIFGITEPALYGVTLRHRPALIGTMVAGGIGGFFMGIMGARNFSGGSPGLLTIAAYIGEDTLKYFYTAVAGLVISVLISFVLYKED</sequence>
<keyword evidence="2" id="KW-0813">Transport</keyword>
<keyword evidence="6" id="KW-0598">Phosphotransferase system</keyword>
<evidence type="ECO:0000256" key="4">
    <source>
        <dbReference type="ARBA" id="ARBA00022597"/>
    </source>
</evidence>
<evidence type="ECO:0000256" key="2">
    <source>
        <dbReference type="ARBA" id="ARBA00022448"/>
    </source>
</evidence>
<dbReference type="GO" id="GO:0008982">
    <property type="term" value="F:protein-N(PI)-phosphohistidine-sugar phosphotransferase activity"/>
    <property type="evidence" value="ECO:0007669"/>
    <property type="project" value="InterPro"/>
</dbReference>
<dbReference type="PROSITE" id="PS51098">
    <property type="entry name" value="PTS_EIIB_TYPE_1"/>
    <property type="match status" value="1"/>
</dbReference>
<evidence type="ECO:0000259" key="14">
    <source>
        <dbReference type="PROSITE" id="PS51103"/>
    </source>
</evidence>
<evidence type="ECO:0000313" key="16">
    <source>
        <dbReference type="Proteomes" id="UP000274117"/>
    </source>
</evidence>
<keyword evidence="7 12" id="KW-0812">Transmembrane</keyword>
<evidence type="ECO:0000256" key="6">
    <source>
        <dbReference type="ARBA" id="ARBA00022683"/>
    </source>
</evidence>
<protein>
    <submittedName>
        <fullName evidence="15">PTS beta-glucoside transporter subunit IIABC</fullName>
    </submittedName>
</protein>
<dbReference type="PANTHER" id="PTHR30175:SF1">
    <property type="entry name" value="PTS SYSTEM ARBUTIN-, CELLOBIOSE-, AND SALICIN-SPECIFIC EIIBC COMPONENT-RELATED"/>
    <property type="match status" value="1"/>
</dbReference>
<comment type="subcellular location">
    <subcellularLocation>
        <location evidence="1">Cell membrane</location>
        <topology evidence="1">Multi-pass membrane protein</topology>
    </subcellularLocation>
</comment>
<dbReference type="GO" id="GO:0009401">
    <property type="term" value="P:phosphoenolpyruvate-dependent sugar phosphotransferase system"/>
    <property type="evidence" value="ECO:0007669"/>
    <property type="project" value="UniProtKB-KW"/>
</dbReference>
<reference evidence="15 16" key="1">
    <citation type="submission" date="2018-11" db="EMBL/GenBank/DDBJ databases">
        <authorList>
            <person name="Stevens M.J."/>
            <person name="Cernela N."/>
            <person name="Spoerry Serrano N."/>
            <person name="Schmitt S."/>
            <person name="Schrenzel J."/>
            <person name="Stephan R."/>
        </authorList>
    </citation>
    <scope>NUCLEOTIDE SEQUENCE [LARGE SCALE GENOMIC DNA]</scope>
    <source>
        <strain evidence="15 16">PP422</strain>
    </source>
</reference>
<dbReference type="InterPro" id="IPR050558">
    <property type="entry name" value="PTS_Sugar-Specific_Components"/>
</dbReference>
<dbReference type="PROSITE" id="PS51103">
    <property type="entry name" value="PTS_EIIC_TYPE_1"/>
    <property type="match status" value="1"/>
</dbReference>
<organism evidence="15 16">
    <name type="scientific">Streptococcus suis</name>
    <dbReference type="NCBI Taxonomy" id="1307"/>
    <lineage>
        <taxon>Bacteria</taxon>
        <taxon>Bacillati</taxon>
        <taxon>Bacillota</taxon>
        <taxon>Bacilli</taxon>
        <taxon>Lactobacillales</taxon>
        <taxon>Streptococcaceae</taxon>
        <taxon>Streptococcus</taxon>
    </lineage>
</organism>
<feature type="active site" description="Phosphocysteine intermediate; for EIIB activity" evidence="11">
    <location>
        <position position="34"/>
    </location>
</feature>
<dbReference type="CDD" id="cd00212">
    <property type="entry name" value="PTS_IIB_glc"/>
    <property type="match status" value="1"/>
</dbReference>
<dbReference type="PROSITE" id="PS01035">
    <property type="entry name" value="PTS_EIIB_TYPE_1_CYS"/>
    <property type="match status" value="1"/>
</dbReference>
<dbReference type="GO" id="GO:0015771">
    <property type="term" value="P:trehalose transport"/>
    <property type="evidence" value="ECO:0007669"/>
    <property type="project" value="TreeGrafter"/>
</dbReference>
<dbReference type="Pfam" id="PF00367">
    <property type="entry name" value="PTS_EIIB"/>
    <property type="match status" value="1"/>
</dbReference>
<evidence type="ECO:0000256" key="8">
    <source>
        <dbReference type="ARBA" id="ARBA00022777"/>
    </source>
</evidence>
<dbReference type="SUPFAM" id="SSF55604">
    <property type="entry name" value="Glucose permease domain IIB"/>
    <property type="match status" value="1"/>
</dbReference>
<evidence type="ECO:0000256" key="5">
    <source>
        <dbReference type="ARBA" id="ARBA00022679"/>
    </source>
</evidence>
<keyword evidence="5" id="KW-0808">Transferase</keyword>
<dbReference type="InterPro" id="IPR036878">
    <property type="entry name" value="Glu_permease_IIB"/>
</dbReference>
<dbReference type="Pfam" id="PF02378">
    <property type="entry name" value="PTS_EIIC"/>
    <property type="match status" value="1"/>
</dbReference>
<keyword evidence="8" id="KW-0418">Kinase</keyword>
<dbReference type="Gene3D" id="3.30.1360.60">
    <property type="entry name" value="Glucose permease domain IIB"/>
    <property type="match status" value="1"/>
</dbReference>
<dbReference type="Proteomes" id="UP000274117">
    <property type="component" value="Unassembled WGS sequence"/>
</dbReference>
<dbReference type="FunFam" id="3.30.1360.60:FF:000001">
    <property type="entry name" value="PTS system glucose-specific IIBC component PtsG"/>
    <property type="match status" value="1"/>
</dbReference>
<evidence type="ECO:0000256" key="1">
    <source>
        <dbReference type="ARBA" id="ARBA00004651"/>
    </source>
</evidence>
<reference evidence="15 16" key="2">
    <citation type="submission" date="2018-12" db="EMBL/GenBank/DDBJ databases">
        <title>Whole-genome sequences of fifteen clinical Streptococcus suis strains isolated from pigs between 2006 and 2018.</title>
        <authorList>
            <person name="Stevens M.J.A."/>
            <person name="Cernela N."/>
            <person name="Spoerry Serrano N."/>
            <person name="Schmitt S."/>
            <person name="Schrenzel J."/>
            <person name="Stephan R."/>
        </authorList>
    </citation>
    <scope>NUCLEOTIDE SEQUENCE [LARGE SCALE GENOMIC DNA]</scope>
    <source>
        <strain evidence="15 16">PP422</strain>
    </source>
</reference>
<proteinExistence type="predicted"/>
<feature type="transmembrane region" description="Helical" evidence="12">
    <location>
        <begin position="149"/>
        <end position="169"/>
    </location>
</feature>
<feature type="transmembrane region" description="Helical" evidence="12">
    <location>
        <begin position="434"/>
        <end position="453"/>
    </location>
</feature>
<keyword evidence="9 12" id="KW-1133">Transmembrane helix</keyword>
<feature type="transmembrane region" description="Helical" evidence="12">
    <location>
        <begin position="390"/>
        <end position="414"/>
    </location>
</feature>
<evidence type="ECO:0000256" key="11">
    <source>
        <dbReference type="PROSITE-ProRule" id="PRU00421"/>
    </source>
</evidence>
<feature type="transmembrane region" description="Helical" evidence="12">
    <location>
        <begin position="294"/>
        <end position="317"/>
    </location>
</feature>
<dbReference type="AlphaFoldDB" id="A0A426TDG1"/>
<dbReference type="InterPro" id="IPR003352">
    <property type="entry name" value="PTS_EIIC"/>
</dbReference>
<keyword evidence="3" id="KW-1003">Cell membrane</keyword>
<feature type="domain" description="PTS EIIB type-1" evidence="13">
    <location>
        <begin position="12"/>
        <end position="94"/>
    </location>
</feature>
<feature type="transmembrane region" description="Helical" evidence="12">
    <location>
        <begin position="254"/>
        <end position="282"/>
    </location>
</feature>
<feature type="transmembrane region" description="Helical" evidence="12">
    <location>
        <begin position="104"/>
        <end position="129"/>
    </location>
</feature>
<name>A0A426TDG1_STRSU</name>
<evidence type="ECO:0000256" key="12">
    <source>
        <dbReference type="SAM" id="Phobius"/>
    </source>
</evidence>
<dbReference type="InterPro" id="IPR013013">
    <property type="entry name" value="PTS_EIIC_1"/>
</dbReference>
<dbReference type="PANTHER" id="PTHR30175">
    <property type="entry name" value="PHOSPHOTRANSFERASE SYSTEM TRANSPORT PROTEIN"/>
    <property type="match status" value="1"/>
</dbReference>
<gene>
    <name evidence="15" type="ORF">EI998_06450</name>
</gene>
<keyword evidence="4" id="KW-0762">Sugar transport</keyword>
<feature type="domain" description="PTS EIIC type-1" evidence="14">
    <location>
        <begin position="110"/>
        <end position="456"/>
    </location>
</feature>
<evidence type="ECO:0000259" key="13">
    <source>
        <dbReference type="PROSITE" id="PS51098"/>
    </source>
</evidence>